<comment type="caution">
    <text evidence="1">The sequence shown here is derived from an EMBL/GenBank/DDBJ whole genome shotgun (WGS) entry which is preliminary data.</text>
</comment>
<evidence type="ECO:0000313" key="2">
    <source>
        <dbReference type="Proteomes" id="UP001165063"/>
    </source>
</evidence>
<evidence type="ECO:0000313" key="1">
    <source>
        <dbReference type="EMBL" id="GMG33327.1"/>
    </source>
</evidence>
<reference evidence="1" key="1">
    <citation type="submission" date="2023-04" db="EMBL/GenBank/DDBJ databases">
        <title>Ambrosiozyma monospora NBRC 1965.</title>
        <authorList>
            <person name="Ichikawa N."/>
            <person name="Sato H."/>
            <person name="Tonouchi N."/>
        </authorList>
    </citation>
    <scope>NUCLEOTIDE SEQUENCE</scope>
    <source>
        <strain evidence="1">NBRC 1965</strain>
    </source>
</reference>
<proteinExistence type="predicted"/>
<organism evidence="1 2">
    <name type="scientific">Ambrosiozyma monospora</name>
    <name type="common">Yeast</name>
    <name type="synonym">Endomycopsis monosporus</name>
    <dbReference type="NCBI Taxonomy" id="43982"/>
    <lineage>
        <taxon>Eukaryota</taxon>
        <taxon>Fungi</taxon>
        <taxon>Dikarya</taxon>
        <taxon>Ascomycota</taxon>
        <taxon>Saccharomycotina</taxon>
        <taxon>Pichiomycetes</taxon>
        <taxon>Pichiales</taxon>
        <taxon>Pichiaceae</taxon>
        <taxon>Ambrosiozyma</taxon>
    </lineage>
</organism>
<dbReference type="AlphaFoldDB" id="A0A9W6YXY1"/>
<sequence>MLLETPPSENVSISSIENNLTFSIRLMMAYSIHKDNENNPALSSEEKGICKRIFFTLVQKDRMMSLTFKKKNILDWNKCTVAPSRKEDFDGIDPIWNGDAQKLLHICQVGFALELLTDRVISFHNKYDAPFSKADRIKQEMNKLKKLIVASERQFQQNSGHALEFIHIIWFHLLNIFFQRGYAVKQYRLVSEMLELETFDEHKLDQVNSIKSCWESAAESGYTVCKFIGQHVLKFTDQLVCMQNALFMVFIAVVHATSLIFWKSNESLEYKKVIDNAISVLDKLEANTISLKSVRASDYILKKVYPDKLKYICYARKLLNLNAIEKILQKVHENPKFKHDFLYSITPPLSTPLLQVEVTETAFIIKRLSQSVTTGQTIGDEALRSTPSHPLDSFEEELDGCMLLDASSIAVHSTTSPTNFEELPTFDQPDYLSIFKFI</sequence>
<dbReference type="Proteomes" id="UP001165063">
    <property type="component" value="Unassembled WGS sequence"/>
</dbReference>
<name>A0A9W6YXY1_AMBMO</name>
<dbReference type="CDD" id="cd12148">
    <property type="entry name" value="fungal_TF_MHR"/>
    <property type="match status" value="1"/>
</dbReference>
<protein>
    <submittedName>
        <fullName evidence="1">Unnamed protein product</fullName>
    </submittedName>
</protein>
<keyword evidence="2" id="KW-1185">Reference proteome</keyword>
<accession>A0A9W6YXY1</accession>
<dbReference type="EMBL" id="BSXU01002005">
    <property type="protein sequence ID" value="GMG33327.1"/>
    <property type="molecule type" value="Genomic_DNA"/>
</dbReference>
<gene>
    <name evidence="1" type="ORF">Amon01_000426500</name>
</gene>